<dbReference type="Pfam" id="PF00172">
    <property type="entry name" value="Zn_clus"/>
    <property type="match status" value="1"/>
</dbReference>
<dbReference type="STRING" id="983967.A0A1E4T4Z0"/>
<keyword evidence="3" id="KW-0805">Transcription regulation</keyword>
<name>A0A1E4T4Z0_9ASCO</name>
<dbReference type="PANTHER" id="PTHR47171">
    <property type="entry name" value="FARA-RELATED"/>
    <property type="match status" value="1"/>
</dbReference>
<dbReference type="InterPro" id="IPR007219">
    <property type="entry name" value="XnlR_reg_dom"/>
</dbReference>
<dbReference type="EMBL" id="KV453849">
    <property type="protein sequence ID" value="ODV86792.1"/>
    <property type="molecule type" value="Genomic_DNA"/>
</dbReference>
<dbReference type="SMART" id="SM00066">
    <property type="entry name" value="GAL4"/>
    <property type="match status" value="1"/>
</dbReference>
<dbReference type="SUPFAM" id="SSF57701">
    <property type="entry name" value="Zn2/Cys6 DNA-binding domain"/>
    <property type="match status" value="1"/>
</dbReference>
<keyword evidence="10" id="KW-1185">Reference proteome</keyword>
<dbReference type="PROSITE" id="PS50048">
    <property type="entry name" value="ZN2_CY6_FUNGAL_2"/>
    <property type="match status" value="1"/>
</dbReference>
<dbReference type="Proteomes" id="UP000094801">
    <property type="component" value="Unassembled WGS sequence"/>
</dbReference>
<feature type="domain" description="Zn(2)-C6 fungal-type" evidence="8">
    <location>
        <begin position="27"/>
        <end position="62"/>
    </location>
</feature>
<keyword evidence="5" id="KW-0804">Transcription</keyword>
<feature type="compositionally biased region" description="Pro residues" evidence="7">
    <location>
        <begin position="862"/>
        <end position="871"/>
    </location>
</feature>
<dbReference type="PROSITE" id="PS00463">
    <property type="entry name" value="ZN2_CY6_FUNGAL_1"/>
    <property type="match status" value="1"/>
</dbReference>
<gene>
    <name evidence="9" type="ORF">CANARDRAFT_21783</name>
</gene>
<evidence type="ECO:0000256" key="2">
    <source>
        <dbReference type="ARBA" id="ARBA00022833"/>
    </source>
</evidence>
<sequence length="890" mass="101210">MSLPLEISREDSKGRVKKLTRGRSSKACAPCHKRKVRCDVSSKNHPTEKCTNCYEFNIDCIIKERKKKVKKLLSESSVTSSDEQKRFNEDETIYQKKPPLTERLSHILNVDGASTYIRGLNASSTYLRPNYADQDPSNFLYLDPKVVLADKLKNSILSQLYTSSSAFISVQSAVDDYVPSIKRKRPLHHITKETIDTLKQAGVFTLPDESSCIKYIEAYFVVFHPLYPMINKRLFLSQYSDLTNPPSLLLLRSVLFIGSRVLSFAFKNQLDPLEVDEHNRSLYHKARLLYDANVERQPIPLVTSIFLLSCDPGYDVSLRTAYSHLAEAAQMATFFSMHKNQDDNPKLTIEEQKNYKVLFWMIFYRDRTLALSFNKKFLIDIEECTVKFLTWEDVESRFLTGQAVLWHYYLAVLKMAELITELFSQRKLADKLVAKGSSCNALVEHMDTLVKSCMSSFPNDLKLRKENMSNVRCIALNLYHLQVSLNIHCSNIVRRATTLKKMMQKENYITTLPANKSSSRPIAYEWLKCFESAHSICKLSRFLVRGSNVLIFVQNVVGVVYFGAVSMLPFLYHADPEIRKTAKLDLQEYQEVLDMAGITWMQTGKWPMVDTSKYIIDEIYPNEKKLISYLRKVLNSDDLEYVLFSSPDAVDHNIRRLVLEEAPPFIYPIYHRPTESQVVVANSSYVGTPHLDNKERSVGPSKQFEENNIYQYTRFLPNLDGLSSITPTNGGQFPTGAQMMNNSSPIFPPTTDPNLLHVPSRGPAPLNEWFGVTVDQRAAQRSATSNPSTETNGSLPNATFSGMIIPSYRSLTQDPSQTQQHSPVSINNPNPNINPQLQFSVPTGEAMGSGGSWYGSNLQPYQPRPPPPPHPHAQNQHHYNEFSDGGYGEQ</sequence>
<protein>
    <recommendedName>
        <fullName evidence="8">Zn(2)-C6 fungal-type domain-containing protein</fullName>
    </recommendedName>
</protein>
<proteinExistence type="predicted"/>
<feature type="compositionally biased region" description="Polar residues" evidence="7">
    <location>
        <begin position="809"/>
        <end position="825"/>
    </location>
</feature>
<keyword evidence="4" id="KW-0238">DNA-binding</keyword>
<dbReference type="GO" id="GO:0003677">
    <property type="term" value="F:DNA binding"/>
    <property type="evidence" value="ECO:0007669"/>
    <property type="project" value="UniProtKB-KW"/>
</dbReference>
<dbReference type="SMART" id="SM00906">
    <property type="entry name" value="Fungal_trans"/>
    <property type="match status" value="1"/>
</dbReference>
<feature type="region of interest" description="Disordered" evidence="7">
    <location>
        <begin position="778"/>
        <end position="890"/>
    </location>
</feature>
<reference evidence="10" key="1">
    <citation type="submission" date="2016-04" db="EMBL/GenBank/DDBJ databases">
        <title>Comparative genomics of biotechnologically important yeasts.</title>
        <authorList>
            <consortium name="DOE Joint Genome Institute"/>
            <person name="Riley R."/>
            <person name="Haridas S."/>
            <person name="Wolfe K.H."/>
            <person name="Lopes M.R."/>
            <person name="Hittinger C.T."/>
            <person name="Goker M."/>
            <person name="Salamov A."/>
            <person name="Wisecaver J."/>
            <person name="Long T.M."/>
            <person name="Aerts A.L."/>
            <person name="Barry K."/>
            <person name="Choi C."/>
            <person name="Clum A."/>
            <person name="Coughlan A.Y."/>
            <person name="Deshpande S."/>
            <person name="Douglass A.P."/>
            <person name="Hanson S.J."/>
            <person name="Klenk H.-P."/>
            <person name="Labutti K."/>
            <person name="Lapidus A."/>
            <person name="Lindquist E."/>
            <person name="Lipzen A."/>
            <person name="Meier-Kolthoff J.P."/>
            <person name="Ohm R.A."/>
            <person name="Otillar R.P."/>
            <person name="Pangilinan J."/>
            <person name="Peng Y."/>
            <person name="Rokas A."/>
            <person name="Rosa C.A."/>
            <person name="Scheuner C."/>
            <person name="Sibirny A.A."/>
            <person name="Slot J.C."/>
            <person name="Stielow J.B."/>
            <person name="Sun H."/>
            <person name="Kurtzman C.P."/>
            <person name="Blackwell M."/>
            <person name="Grigoriev I.V."/>
            <person name="Jeffries T.W."/>
        </authorList>
    </citation>
    <scope>NUCLEOTIDE SEQUENCE [LARGE SCALE GENOMIC DNA]</scope>
    <source>
        <strain evidence="10">NRRL YB-2248</strain>
    </source>
</reference>
<dbReference type="CDD" id="cd12148">
    <property type="entry name" value="fungal_TF_MHR"/>
    <property type="match status" value="1"/>
</dbReference>
<evidence type="ECO:0000259" key="8">
    <source>
        <dbReference type="PROSITE" id="PS50048"/>
    </source>
</evidence>
<evidence type="ECO:0000256" key="5">
    <source>
        <dbReference type="ARBA" id="ARBA00023163"/>
    </source>
</evidence>
<dbReference type="PANTHER" id="PTHR47171:SF3">
    <property type="entry name" value="FARA-RELATED"/>
    <property type="match status" value="1"/>
</dbReference>
<dbReference type="GO" id="GO:0008270">
    <property type="term" value="F:zinc ion binding"/>
    <property type="evidence" value="ECO:0007669"/>
    <property type="project" value="InterPro"/>
</dbReference>
<accession>A0A1E4T4Z0</accession>
<organism evidence="9 10">
    <name type="scientific">[Candida] arabinofermentans NRRL YB-2248</name>
    <dbReference type="NCBI Taxonomy" id="983967"/>
    <lineage>
        <taxon>Eukaryota</taxon>
        <taxon>Fungi</taxon>
        <taxon>Dikarya</taxon>
        <taxon>Ascomycota</taxon>
        <taxon>Saccharomycotina</taxon>
        <taxon>Pichiomycetes</taxon>
        <taxon>Pichiales</taxon>
        <taxon>Pichiaceae</taxon>
        <taxon>Ogataea</taxon>
        <taxon>Ogataea/Candida clade</taxon>
    </lineage>
</organism>
<evidence type="ECO:0000256" key="7">
    <source>
        <dbReference type="SAM" id="MobiDB-lite"/>
    </source>
</evidence>
<dbReference type="CDD" id="cd00067">
    <property type="entry name" value="GAL4"/>
    <property type="match status" value="1"/>
</dbReference>
<keyword evidence="1" id="KW-0479">Metal-binding</keyword>
<evidence type="ECO:0000313" key="10">
    <source>
        <dbReference type="Proteomes" id="UP000094801"/>
    </source>
</evidence>
<evidence type="ECO:0000313" key="9">
    <source>
        <dbReference type="EMBL" id="ODV86792.1"/>
    </source>
</evidence>
<dbReference type="OrthoDB" id="5121955at2759"/>
<evidence type="ECO:0000256" key="4">
    <source>
        <dbReference type="ARBA" id="ARBA00023125"/>
    </source>
</evidence>
<dbReference type="Gene3D" id="4.10.240.10">
    <property type="entry name" value="Zn(2)-C6 fungal-type DNA-binding domain"/>
    <property type="match status" value="1"/>
</dbReference>
<dbReference type="GO" id="GO:0000981">
    <property type="term" value="F:DNA-binding transcription factor activity, RNA polymerase II-specific"/>
    <property type="evidence" value="ECO:0007669"/>
    <property type="project" value="InterPro"/>
</dbReference>
<dbReference type="AlphaFoldDB" id="A0A1E4T4Z0"/>
<dbReference type="InterPro" id="IPR052073">
    <property type="entry name" value="Amide_Lactam_Regulators"/>
</dbReference>
<keyword evidence="2" id="KW-0862">Zinc</keyword>
<evidence type="ECO:0000256" key="3">
    <source>
        <dbReference type="ARBA" id="ARBA00023015"/>
    </source>
</evidence>
<dbReference type="Pfam" id="PF04082">
    <property type="entry name" value="Fungal_trans"/>
    <property type="match status" value="1"/>
</dbReference>
<dbReference type="InterPro" id="IPR036864">
    <property type="entry name" value="Zn2-C6_fun-type_DNA-bd_sf"/>
</dbReference>
<evidence type="ECO:0000256" key="1">
    <source>
        <dbReference type="ARBA" id="ARBA00022723"/>
    </source>
</evidence>
<feature type="compositionally biased region" description="Polar residues" evidence="7">
    <location>
        <begin position="779"/>
        <end position="800"/>
    </location>
</feature>
<keyword evidence="6" id="KW-0539">Nucleus</keyword>
<feature type="compositionally biased region" description="Low complexity" evidence="7">
    <location>
        <begin position="826"/>
        <end position="835"/>
    </location>
</feature>
<dbReference type="GO" id="GO:0006351">
    <property type="term" value="P:DNA-templated transcription"/>
    <property type="evidence" value="ECO:0007669"/>
    <property type="project" value="InterPro"/>
</dbReference>
<dbReference type="InterPro" id="IPR001138">
    <property type="entry name" value="Zn2Cys6_DnaBD"/>
</dbReference>
<evidence type="ECO:0000256" key="6">
    <source>
        <dbReference type="ARBA" id="ARBA00023242"/>
    </source>
</evidence>